<name>A0A1H9IMZ6_9GAMM</name>
<dbReference type="InterPro" id="IPR008928">
    <property type="entry name" value="6-hairpin_glycosidase_sf"/>
</dbReference>
<dbReference type="GO" id="GO:0005975">
    <property type="term" value="P:carbohydrate metabolic process"/>
    <property type="evidence" value="ECO:0007669"/>
    <property type="project" value="InterPro"/>
</dbReference>
<protein>
    <submittedName>
        <fullName evidence="3">Glucoamylase (Glucan-1,4-alpha-glucosidase), GH15 family</fullName>
    </submittedName>
</protein>
<dbReference type="InterPro" id="IPR012341">
    <property type="entry name" value="6hp_glycosidase-like_sf"/>
</dbReference>
<dbReference type="Pfam" id="PF19291">
    <property type="entry name" value="TREH_N"/>
    <property type="match status" value="1"/>
</dbReference>
<accession>A0A1H9IMZ6</accession>
<feature type="domain" description="Trehalase-like N-terminal" evidence="2">
    <location>
        <begin position="17"/>
        <end position="95"/>
    </location>
</feature>
<sequence length="608" mass="68240">MKNSQYHSPVRQQGAVGLGDYAAIGEGRSVALIAPDGGIDWWCVPHMDSPALFDRLLDTEIGGHFSLTPTEEYSVKRRYREDSNILETEFITASGRALLTESINSNLAGPLPWNELARRIEGKEGNVDFQLTIRFGTQVETRSPWLEPTAQGNVFHIGDLMVMLRCSGDVKIKTCESNNIIAQLTTKPSSSSLCALLVSQAEPLAVPTVDAINKRIETSHLAWQNWVENLSYQGSYPQHVTRSALALKFLWFSPTGALAAAATTSLPEGIGGEKNYDYRYAWIRDACLIIKSFVYLGALEDCQAAYSWLSKTIMRHGEELLTCYTLEGGEVPAETYLDLQGYKKSQPVRKGNNARDQRQLSMYGDMLAVGQLFVQSGHILDLETSRLLSRLANQCADRWRLKDSGMWELPDLQHYTHSKMACWLALDAAVELADAGHLEVTWRDRWAAERDLIAQWVERHCWSDTRQAYRFYADDNDELDAALTLVYRYGARINKSRMLSTYHAMIEELGHGGPHLYRYSHVEKEESTFVACSFWMVEALAALDENALAEQNMETILETLCDRGNVETFNEMFDIRTGEWRGNLPQGLSHLALICAAQALGNQPLSGC</sequence>
<keyword evidence="4" id="KW-1185">Reference proteome</keyword>
<evidence type="ECO:0000313" key="4">
    <source>
        <dbReference type="Proteomes" id="UP000242515"/>
    </source>
</evidence>
<dbReference type="EMBL" id="FOGC01000006">
    <property type="protein sequence ID" value="SEQ75964.1"/>
    <property type="molecule type" value="Genomic_DNA"/>
</dbReference>
<gene>
    <name evidence="3" type="ORF">SAMN05216522_106113</name>
</gene>
<dbReference type="InterPro" id="IPR045582">
    <property type="entry name" value="Trehalase-like_N"/>
</dbReference>
<feature type="domain" description="GH15-like" evidence="1">
    <location>
        <begin position="236"/>
        <end position="551"/>
    </location>
</feature>
<evidence type="ECO:0000313" key="3">
    <source>
        <dbReference type="EMBL" id="SEQ75964.1"/>
    </source>
</evidence>
<dbReference type="STRING" id="988801.SAMN05216522_106113"/>
<dbReference type="SUPFAM" id="SSF48208">
    <property type="entry name" value="Six-hairpin glycosidases"/>
    <property type="match status" value="1"/>
</dbReference>
<dbReference type="Pfam" id="PF00723">
    <property type="entry name" value="Glyco_hydro_15"/>
    <property type="match status" value="1"/>
</dbReference>
<dbReference type="AlphaFoldDB" id="A0A1H9IMZ6"/>
<dbReference type="OrthoDB" id="3902805at2"/>
<dbReference type="GO" id="GO:0004553">
    <property type="term" value="F:hydrolase activity, hydrolyzing O-glycosyl compounds"/>
    <property type="evidence" value="ECO:0007669"/>
    <property type="project" value="UniProtKB-ARBA"/>
</dbReference>
<reference evidence="4" key="1">
    <citation type="submission" date="2016-10" db="EMBL/GenBank/DDBJ databases">
        <authorList>
            <person name="Varghese N."/>
            <person name="Submissions S."/>
        </authorList>
    </citation>
    <scope>NUCLEOTIDE SEQUENCE [LARGE SCALE GENOMIC DNA]</scope>
    <source>
        <strain evidence="4">8N4</strain>
    </source>
</reference>
<proteinExistence type="predicted"/>
<dbReference type="Gene3D" id="1.50.10.10">
    <property type="match status" value="1"/>
</dbReference>
<dbReference type="InterPro" id="IPR011613">
    <property type="entry name" value="GH15-like"/>
</dbReference>
<dbReference type="PANTHER" id="PTHR31616:SF0">
    <property type="entry name" value="GLUCAN 1,4-ALPHA-GLUCOSIDASE"/>
    <property type="match status" value="1"/>
</dbReference>
<dbReference type="Proteomes" id="UP000242515">
    <property type="component" value="Unassembled WGS sequence"/>
</dbReference>
<evidence type="ECO:0000259" key="1">
    <source>
        <dbReference type="Pfam" id="PF00723"/>
    </source>
</evidence>
<evidence type="ECO:0000259" key="2">
    <source>
        <dbReference type="Pfam" id="PF19291"/>
    </source>
</evidence>
<dbReference type="RefSeq" id="WP_092675711.1">
    <property type="nucleotide sequence ID" value="NZ_FOGC01000006.1"/>
</dbReference>
<dbReference type="PANTHER" id="PTHR31616">
    <property type="entry name" value="TREHALASE"/>
    <property type="match status" value="1"/>
</dbReference>
<organism evidence="3 4">
    <name type="scientific">Rosenbergiella nectarea</name>
    <dbReference type="NCBI Taxonomy" id="988801"/>
    <lineage>
        <taxon>Bacteria</taxon>
        <taxon>Pseudomonadati</taxon>
        <taxon>Pseudomonadota</taxon>
        <taxon>Gammaproteobacteria</taxon>
        <taxon>Enterobacterales</taxon>
        <taxon>Erwiniaceae</taxon>
        <taxon>Rosenbergiella</taxon>
    </lineage>
</organism>